<name>A0A2G0Q6I8_XENHO</name>
<organism evidence="3 5">
    <name type="scientific">Xenorhabdus hominickii</name>
    <dbReference type="NCBI Taxonomy" id="351679"/>
    <lineage>
        <taxon>Bacteria</taxon>
        <taxon>Pseudomonadati</taxon>
        <taxon>Pseudomonadota</taxon>
        <taxon>Gammaproteobacteria</taxon>
        <taxon>Enterobacterales</taxon>
        <taxon>Morganellaceae</taxon>
        <taxon>Xenorhabdus</taxon>
    </lineage>
</organism>
<dbReference type="GO" id="GO:0008641">
    <property type="term" value="F:ubiquitin-like modifier activating enzyme activity"/>
    <property type="evidence" value="ECO:0007669"/>
    <property type="project" value="InterPro"/>
</dbReference>
<dbReference type="KEGG" id="xho:A9255_01570"/>
<dbReference type="Proteomes" id="UP000225433">
    <property type="component" value="Unassembled WGS sequence"/>
</dbReference>
<dbReference type="EMBL" id="NJAI01000004">
    <property type="protein sequence ID" value="PHM54838.1"/>
    <property type="molecule type" value="Genomic_DNA"/>
</dbReference>
<dbReference type="InterPro" id="IPR035985">
    <property type="entry name" value="Ubiquitin-activating_enz"/>
</dbReference>
<sequence>MVHCAAQFSYGYITTLIPKDKTACFACIFPHDHTGTEIAGPAPVNVLATSIAGSLGATEVLKWFMGYRDNMVVNSKLFFNSLLINKGFEFENIERNPNCPVCSKYYA</sequence>
<dbReference type="SUPFAM" id="SSF69572">
    <property type="entry name" value="Activating enzymes of the ubiquitin-like proteins"/>
    <property type="match status" value="1"/>
</dbReference>
<dbReference type="InterPro" id="IPR000594">
    <property type="entry name" value="ThiF_NAD_FAD-bd"/>
</dbReference>
<keyword evidence="4" id="KW-1185">Reference proteome</keyword>
<dbReference type="AlphaFoldDB" id="A0A2G0Q6I8"/>
<evidence type="ECO:0000313" key="2">
    <source>
        <dbReference type="EMBL" id="AOM39402.1"/>
    </source>
</evidence>
<evidence type="ECO:0000259" key="1">
    <source>
        <dbReference type="Pfam" id="PF00899"/>
    </source>
</evidence>
<dbReference type="Proteomes" id="UP000094600">
    <property type="component" value="Chromosome"/>
</dbReference>
<reference evidence="3 5" key="2">
    <citation type="journal article" date="2017" name="Nat. Microbiol.">
        <title>Natural product diversity associated with the nematode symbionts Photorhabdus and Xenorhabdus.</title>
        <authorList>
            <person name="Tobias N.J."/>
            <person name="Wolff H."/>
            <person name="Djahanschiri B."/>
            <person name="Grundmann F."/>
            <person name="Kronenwerth M."/>
            <person name="Shi Y.M."/>
            <person name="Simonyi S."/>
            <person name="Grun P."/>
            <person name="Shapiro-Ilan D."/>
            <person name="Pidot S.J."/>
            <person name="Stinear T.P."/>
            <person name="Ebersberger I."/>
            <person name="Bode H.B."/>
        </authorList>
    </citation>
    <scope>NUCLEOTIDE SEQUENCE [LARGE SCALE GENOMIC DNA]</scope>
    <source>
        <strain evidence="3 5">DSM 17903</strain>
    </source>
</reference>
<keyword evidence="3" id="KW-0808">Transferase</keyword>
<dbReference type="STRING" id="351679.A9255_01570"/>
<dbReference type="GO" id="GO:0016779">
    <property type="term" value="F:nucleotidyltransferase activity"/>
    <property type="evidence" value="ECO:0007669"/>
    <property type="project" value="UniProtKB-KW"/>
</dbReference>
<proteinExistence type="predicted"/>
<evidence type="ECO:0000313" key="5">
    <source>
        <dbReference type="Proteomes" id="UP000225433"/>
    </source>
</evidence>
<evidence type="ECO:0000313" key="3">
    <source>
        <dbReference type="EMBL" id="PHM54838.1"/>
    </source>
</evidence>
<accession>A0A2G0Q6I8</accession>
<protein>
    <submittedName>
        <fullName evidence="3">Molybdopterin-synthase adenylyltransferase</fullName>
    </submittedName>
</protein>
<dbReference type="Pfam" id="PF00899">
    <property type="entry name" value="ThiF"/>
    <property type="match status" value="1"/>
</dbReference>
<dbReference type="EMBL" id="CP016176">
    <property type="protein sequence ID" value="AOM39402.1"/>
    <property type="molecule type" value="Genomic_DNA"/>
</dbReference>
<dbReference type="Gene3D" id="3.40.50.720">
    <property type="entry name" value="NAD(P)-binding Rossmann-like Domain"/>
    <property type="match status" value="1"/>
</dbReference>
<keyword evidence="3" id="KW-0548">Nucleotidyltransferase</keyword>
<gene>
    <name evidence="2" type="ORF">A9255_01570</name>
    <name evidence="3" type="ORF">Xhom_02795</name>
</gene>
<evidence type="ECO:0000313" key="4">
    <source>
        <dbReference type="Proteomes" id="UP000094600"/>
    </source>
</evidence>
<feature type="domain" description="THIF-type NAD/FAD binding fold" evidence="1">
    <location>
        <begin position="2"/>
        <end position="101"/>
    </location>
</feature>
<reference evidence="2 4" key="1">
    <citation type="submission" date="2016-06" db="EMBL/GenBank/DDBJ databases">
        <title>Bacterial characters and pathogenicity of Xenorhabdus hominickii from an entomopathogenic nematode, Steinernema monticolum.</title>
        <authorList>
            <person name="Park Y."/>
            <person name="Kim Y."/>
        </authorList>
    </citation>
    <scope>NUCLEOTIDE SEQUENCE [LARGE SCALE GENOMIC DNA]</scope>
    <source>
        <strain evidence="2 4">ANU1</strain>
    </source>
</reference>